<reference evidence="3 4" key="1">
    <citation type="journal article" date="2013" name="BMC Genomics">
        <title>Comparative genomics of Campylobacter concisus isolates reveals genetic diversity and provides insights into disease association.</title>
        <authorList>
            <person name="Deshpande N.P."/>
            <person name="Kaakoush N.O."/>
            <person name="Wilkins M.R."/>
            <person name="Mitchell H.M."/>
        </authorList>
    </citation>
    <scope>NUCLEOTIDE SEQUENCE [LARGE SCALE GENOMIC DNA]</scope>
    <source>
        <strain evidence="3 4">UNSW2</strain>
    </source>
</reference>
<feature type="compositionally biased region" description="Polar residues" evidence="1">
    <location>
        <begin position="28"/>
        <end position="40"/>
    </location>
</feature>
<feature type="region of interest" description="Disordered" evidence="1">
    <location>
        <begin position="25"/>
        <end position="68"/>
    </location>
</feature>
<evidence type="ECO:0000259" key="2">
    <source>
        <dbReference type="PROSITE" id="PS51352"/>
    </source>
</evidence>
<sequence>MTLKRAIITSLCLFAFFGCGDDNKSQKSEQNTSEPAVQSKNLEENASKDENLSKDTLTPKISESAQQSDEVKDISLKLLNGTTMQITKRSNGFDVKDGKKATLYVFFATWCPPCKAEIPSLNNLSEKFKNELNIVAVLLEDKSEDEVKEFAQKYKIKYDIAVGEGNFLFEKAMGGIKGLPASALFKANGDYAQGYIGLVPEEMLETDINRAIK</sequence>
<dbReference type="InterPro" id="IPR013740">
    <property type="entry name" value="Redoxin"/>
</dbReference>
<dbReference type="PROSITE" id="PS51352">
    <property type="entry name" value="THIOREDOXIN_2"/>
    <property type="match status" value="1"/>
</dbReference>
<dbReference type="CDD" id="cd02966">
    <property type="entry name" value="TlpA_like_family"/>
    <property type="match status" value="1"/>
</dbReference>
<dbReference type="AlphaFoldDB" id="U2FJT0"/>
<dbReference type="InterPro" id="IPR050553">
    <property type="entry name" value="Thioredoxin_ResA/DsbE_sf"/>
</dbReference>
<accession>U2FJT0</accession>
<dbReference type="Proteomes" id="UP000016625">
    <property type="component" value="Unassembled WGS sequence"/>
</dbReference>
<dbReference type="EMBL" id="ANNJ01000030">
    <property type="protein sequence ID" value="ERJ30887.1"/>
    <property type="molecule type" value="Genomic_DNA"/>
</dbReference>
<dbReference type="PATRIC" id="fig|1242965.3.peg.1977"/>
<feature type="domain" description="Thioredoxin" evidence="2">
    <location>
        <begin position="65"/>
        <end position="213"/>
    </location>
</feature>
<evidence type="ECO:0000313" key="4">
    <source>
        <dbReference type="Proteomes" id="UP000016625"/>
    </source>
</evidence>
<dbReference type="GO" id="GO:0016491">
    <property type="term" value="F:oxidoreductase activity"/>
    <property type="evidence" value="ECO:0007669"/>
    <property type="project" value="InterPro"/>
</dbReference>
<feature type="compositionally biased region" description="Polar residues" evidence="1">
    <location>
        <begin position="54"/>
        <end position="68"/>
    </location>
</feature>
<dbReference type="RefSeq" id="WP_021093524.1">
    <property type="nucleotide sequence ID" value="NZ_ANNJ01000030.1"/>
</dbReference>
<dbReference type="InterPro" id="IPR036249">
    <property type="entry name" value="Thioredoxin-like_sf"/>
</dbReference>
<name>U2FJT0_9BACT</name>
<protein>
    <submittedName>
        <fullName evidence="3">Putative lipoprotein thioredoxin</fullName>
    </submittedName>
</protein>
<proteinExistence type="predicted"/>
<comment type="caution">
    <text evidence="3">The sequence shown here is derived from an EMBL/GenBank/DDBJ whole genome shotgun (WGS) entry which is preliminary data.</text>
</comment>
<dbReference type="PANTHER" id="PTHR42852">
    <property type="entry name" value="THIOL:DISULFIDE INTERCHANGE PROTEIN DSBE"/>
    <property type="match status" value="1"/>
</dbReference>
<dbReference type="SUPFAM" id="SSF52833">
    <property type="entry name" value="Thioredoxin-like"/>
    <property type="match status" value="1"/>
</dbReference>
<evidence type="ECO:0000256" key="1">
    <source>
        <dbReference type="SAM" id="MobiDB-lite"/>
    </source>
</evidence>
<dbReference type="PROSITE" id="PS51257">
    <property type="entry name" value="PROKAR_LIPOPROTEIN"/>
    <property type="match status" value="1"/>
</dbReference>
<feature type="compositionally biased region" description="Basic and acidic residues" evidence="1">
    <location>
        <begin position="41"/>
        <end position="53"/>
    </location>
</feature>
<gene>
    <name evidence="3" type="ORF">UNSW2_1918</name>
</gene>
<dbReference type="Gene3D" id="3.40.30.10">
    <property type="entry name" value="Glutaredoxin"/>
    <property type="match status" value="1"/>
</dbReference>
<keyword evidence="3" id="KW-0449">Lipoprotein</keyword>
<dbReference type="Pfam" id="PF08534">
    <property type="entry name" value="Redoxin"/>
    <property type="match status" value="1"/>
</dbReference>
<dbReference type="PANTHER" id="PTHR42852:SF17">
    <property type="entry name" value="THIOREDOXIN-LIKE PROTEIN HI_1115"/>
    <property type="match status" value="1"/>
</dbReference>
<evidence type="ECO:0000313" key="3">
    <source>
        <dbReference type="EMBL" id="ERJ30887.1"/>
    </source>
</evidence>
<organism evidence="3 4">
    <name type="scientific">Campylobacter concisus UNSW2</name>
    <dbReference type="NCBI Taxonomy" id="1242965"/>
    <lineage>
        <taxon>Bacteria</taxon>
        <taxon>Pseudomonadati</taxon>
        <taxon>Campylobacterota</taxon>
        <taxon>Epsilonproteobacteria</taxon>
        <taxon>Campylobacterales</taxon>
        <taxon>Campylobacteraceae</taxon>
        <taxon>Campylobacter</taxon>
    </lineage>
</organism>
<dbReference type="InterPro" id="IPR013766">
    <property type="entry name" value="Thioredoxin_domain"/>
</dbReference>